<dbReference type="Proteomes" id="UP000236340">
    <property type="component" value="Unassembled WGS sequence"/>
</dbReference>
<feature type="domain" description="GerMN" evidence="1">
    <location>
        <begin position="102"/>
        <end position="189"/>
    </location>
</feature>
<evidence type="ECO:0000313" key="3">
    <source>
        <dbReference type="Proteomes" id="UP000236340"/>
    </source>
</evidence>
<dbReference type="Pfam" id="PF10646">
    <property type="entry name" value="Germane"/>
    <property type="match status" value="1"/>
</dbReference>
<dbReference type="EMBL" id="PPFX01000001">
    <property type="protein sequence ID" value="PNU21840.1"/>
    <property type="molecule type" value="Genomic_DNA"/>
</dbReference>
<comment type="caution">
    <text evidence="2">The sequence shown here is derived from an EMBL/GenBank/DDBJ whole genome shotgun (WGS) entry which is preliminary data.</text>
</comment>
<protein>
    <recommendedName>
        <fullName evidence="1">GerMN domain-containing protein</fullName>
    </recommendedName>
</protein>
<evidence type="ECO:0000313" key="2">
    <source>
        <dbReference type="EMBL" id="PNU21840.1"/>
    </source>
</evidence>
<sequence>MTCAVRRQGTHGFRINRNSKGYPMRSLILLLLLLPLIAGCDRKEEKTADQHPPGKVIADDAYRQYFGSPPTPRAGTAWVRVGFLPRNDGSGSLAPFPLFFYREDGQLQLLLDQLTGENLRLPKQSGLFNPFPSGSRAVTANRVAGKREINLTLPAGADADPEIMAAVLVETAGRFPGVKQVVLTLNGTPWPGMPAGGFDVPTGRAIVPGPPRPLVVLADFSRGGDHPAELLVNFDRPMKLESFRLATEDGREVAGDYFQSVFGMAVVIHPKNPELLTIGQPVRISWKATDAKGRKGNGEVLMPVRGRDH</sequence>
<gene>
    <name evidence="2" type="ORF">C2E25_01020</name>
</gene>
<proteinExistence type="predicted"/>
<accession>A0A2K2HEY0</accession>
<reference evidence="2 3" key="1">
    <citation type="journal article" date="2018" name="Genome Announc.">
        <title>Genome Sequence of Geothermobacter sp. HR-1 Iron Reducer from the Loihi Seamount.</title>
        <authorList>
            <person name="Smith H."/>
            <person name="Abuyen K."/>
            <person name="Tremblay J."/>
            <person name="Savalia P."/>
            <person name="Perez-Rodriguez I."/>
            <person name="Emerson D."/>
            <person name="Tully B."/>
            <person name="Amend J."/>
        </authorList>
    </citation>
    <scope>NUCLEOTIDE SEQUENCE [LARGE SCALE GENOMIC DNA]</scope>
    <source>
        <strain evidence="2 3">HR-1</strain>
    </source>
</reference>
<dbReference type="AlphaFoldDB" id="A0A2K2HEY0"/>
<organism evidence="2 3">
    <name type="scientific">Geothermobacter hydrogeniphilus</name>
    <dbReference type="NCBI Taxonomy" id="1969733"/>
    <lineage>
        <taxon>Bacteria</taxon>
        <taxon>Pseudomonadati</taxon>
        <taxon>Thermodesulfobacteriota</taxon>
        <taxon>Desulfuromonadia</taxon>
        <taxon>Desulfuromonadales</taxon>
        <taxon>Geothermobacteraceae</taxon>
        <taxon>Geothermobacter</taxon>
    </lineage>
</organism>
<name>A0A2K2HEY0_9BACT</name>
<evidence type="ECO:0000259" key="1">
    <source>
        <dbReference type="Pfam" id="PF10646"/>
    </source>
</evidence>
<dbReference type="InterPro" id="IPR019606">
    <property type="entry name" value="GerMN"/>
</dbReference>